<name>A0A9D4N817_DREPO</name>
<comment type="caution">
    <text evidence="1">The sequence shown here is derived from an EMBL/GenBank/DDBJ whole genome shotgun (WGS) entry which is preliminary data.</text>
</comment>
<accession>A0A9D4N817</accession>
<reference evidence="1" key="2">
    <citation type="submission" date="2020-11" db="EMBL/GenBank/DDBJ databases">
        <authorList>
            <person name="McCartney M.A."/>
            <person name="Auch B."/>
            <person name="Kono T."/>
            <person name="Mallez S."/>
            <person name="Becker A."/>
            <person name="Gohl D.M."/>
            <person name="Silverstein K.A.T."/>
            <person name="Koren S."/>
            <person name="Bechman K.B."/>
            <person name="Herman A."/>
            <person name="Abrahante J.E."/>
            <person name="Garbe J."/>
        </authorList>
    </citation>
    <scope>NUCLEOTIDE SEQUENCE</scope>
    <source>
        <strain evidence="1">Duluth1</strain>
        <tissue evidence="1">Whole animal</tissue>
    </source>
</reference>
<gene>
    <name evidence="1" type="ORF">DPMN_013583</name>
</gene>
<sequence length="58" mass="6395">MVIGNKNRSQACKTLAQEEFGSDSEEKSYIHRVNSFSSMAGERKSSLYASPSFMMALG</sequence>
<evidence type="ECO:0000313" key="1">
    <source>
        <dbReference type="EMBL" id="KAH3889526.1"/>
    </source>
</evidence>
<dbReference type="Proteomes" id="UP000828390">
    <property type="component" value="Unassembled WGS sequence"/>
</dbReference>
<dbReference type="EMBL" id="JAIWYP010000001">
    <property type="protein sequence ID" value="KAH3889526.1"/>
    <property type="molecule type" value="Genomic_DNA"/>
</dbReference>
<dbReference type="AlphaFoldDB" id="A0A9D4N817"/>
<protein>
    <submittedName>
        <fullName evidence="1">Uncharacterized protein</fullName>
    </submittedName>
</protein>
<proteinExistence type="predicted"/>
<evidence type="ECO:0000313" key="2">
    <source>
        <dbReference type="Proteomes" id="UP000828390"/>
    </source>
</evidence>
<organism evidence="1 2">
    <name type="scientific">Dreissena polymorpha</name>
    <name type="common">Zebra mussel</name>
    <name type="synonym">Mytilus polymorpha</name>
    <dbReference type="NCBI Taxonomy" id="45954"/>
    <lineage>
        <taxon>Eukaryota</taxon>
        <taxon>Metazoa</taxon>
        <taxon>Spiralia</taxon>
        <taxon>Lophotrochozoa</taxon>
        <taxon>Mollusca</taxon>
        <taxon>Bivalvia</taxon>
        <taxon>Autobranchia</taxon>
        <taxon>Heteroconchia</taxon>
        <taxon>Euheterodonta</taxon>
        <taxon>Imparidentia</taxon>
        <taxon>Neoheterodontei</taxon>
        <taxon>Myida</taxon>
        <taxon>Dreissenoidea</taxon>
        <taxon>Dreissenidae</taxon>
        <taxon>Dreissena</taxon>
    </lineage>
</organism>
<reference evidence="1" key="1">
    <citation type="journal article" date="2019" name="bioRxiv">
        <title>The Genome of the Zebra Mussel, Dreissena polymorpha: A Resource for Invasive Species Research.</title>
        <authorList>
            <person name="McCartney M.A."/>
            <person name="Auch B."/>
            <person name="Kono T."/>
            <person name="Mallez S."/>
            <person name="Zhang Y."/>
            <person name="Obille A."/>
            <person name="Becker A."/>
            <person name="Abrahante J.E."/>
            <person name="Garbe J."/>
            <person name="Badalamenti J.P."/>
            <person name="Herman A."/>
            <person name="Mangelson H."/>
            <person name="Liachko I."/>
            <person name="Sullivan S."/>
            <person name="Sone E.D."/>
            <person name="Koren S."/>
            <person name="Silverstein K.A.T."/>
            <person name="Beckman K.B."/>
            <person name="Gohl D.M."/>
        </authorList>
    </citation>
    <scope>NUCLEOTIDE SEQUENCE</scope>
    <source>
        <strain evidence="1">Duluth1</strain>
        <tissue evidence="1">Whole animal</tissue>
    </source>
</reference>
<keyword evidence="2" id="KW-1185">Reference proteome</keyword>